<dbReference type="HOGENOM" id="CLU_2291360_0_0_1"/>
<dbReference type="VEuPathDB" id="FungiDB:CHGG_02334"/>
<dbReference type="Gene3D" id="3.40.30.10">
    <property type="entry name" value="Glutaredoxin"/>
    <property type="match status" value="1"/>
</dbReference>
<gene>
    <name evidence="1" type="ORF">CHGG_02334</name>
</gene>
<dbReference type="GeneID" id="4388415"/>
<evidence type="ECO:0008006" key="3">
    <source>
        <dbReference type="Google" id="ProtNLM"/>
    </source>
</evidence>
<protein>
    <recommendedName>
        <fullName evidence="3">GST N-terminal domain-containing protein</fullName>
    </recommendedName>
</protein>
<keyword evidence="2" id="KW-1185">Reference proteome</keyword>
<evidence type="ECO:0000313" key="2">
    <source>
        <dbReference type="Proteomes" id="UP000001056"/>
    </source>
</evidence>
<accession>Q2HBS0</accession>
<dbReference type="Proteomes" id="UP000001056">
    <property type="component" value="Unassembled WGS sequence"/>
</dbReference>
<proteinExistence type="predicted"/>
<dbReference type="RefSeq" id="XP_001228850.1">
    <property type="nucleotide sequence ID" value="XM_001228849.1"/>
</dbReference>
<dbReference type="InParanoid" id="Q2HBS0"/>
<dbReference type="OrthoDB" id="4951845at2759"/>
<dbReference type="AlphaFoldDB" id="Q2HBS0"/>
<dbReference type="EMBL" id="CH408030">
    <property type="protein sequence ID" value="EAQ90399.1"/>
    <property type="molecule type" value="Genomic_DNA"/>
</dbReference>
<sequence length="101" mass="10963">MPTPTPSQPITFYDIGSGPSSIPFAPNPWKTRLALNFSRTPHHTTFIPLPSIASTRAALNLPPNRKHSEGGALPTLPIFHDHATDTLVGESFDIALHLHAH</sequence>
<evidence type="ECO:0000313" key="1">
    <source>
        <dbReference type="EMBL" id="EAQ90399.1"/>
    </source>
</evidence>
<organism evidence="1 2">
    <name type="scientific">Chaetomium globosum (strain ATCC 6205 / CBS 148.51 / DSM 1962 / NBRC 6347 / NRRL 1970)</name>
    <name type="common">Soil fungus</name>
    <dbReference type="NCBI Taxonomy" id="306901"/>
    <lineage>
        <taxon>Eukaryota</taxon>
        <taxon>Fungi</taxon>
        <taxon>Dikarya</taxon>
        <taxon>Ascomycota</taxon>
        <taxon>Pezizomycotina</taxon>
        <taxon>Sordariomycetes</taxon>
        <taxon>Sordariomycetidae</taxon>
        <taxon>Sordariales</taxon>
        <taxon>Chaetomiaceae</taxon>
        <taxon>Chaetomium</taxon>
    </lineage>
</organism>
<reference evidence="2" key="1">
    <citation type="journal article" date="2015" name="Genome Announc.">
        <title>Draft genome sequence of the cellulolytic fungus Chaetomium globosum.</title>
        <authorList>
            <person name="Cuomo C.A."/>
            <person name="Untereiner W.A."/>
            <person name="Ma L.-J."/>
            <person name="Grabherr M."/>
            <person name="Birren B.W."/>
        </authorList>
    </citation>
    <scope>NUCLEOTIDE SEQUENCE [LARGE SCALE GENOMIC DNA]</scope>
    <source>
        <strain evidence="2">ATCC 6205 / CBS 148.51 / DSM 1962 / NBRC 6347 / NRRL 1970</strain>
    </source>
</reference>
<name>Q2HBS0_CHAGB</name>